<comment type="caution">
    <text evidence="1">The sequence shown here is derived from an EMBL/GenBank/DDBJ whole genome shotgun (WGS) entry which is preliminary data.</text>
</comment>
<organism evidence="1 2">
    <name type="scientific">Ataeniobius toweri</name>
    <dbReference type="NCBI Taxonomy" id="208326"/>
    <lineage>
        <taxon>Eukaryota</taxon>
        <taxon>Metazoa</taxon>
        <taxon>Chordata</taxon>
        <taxon>Craniata</taxon>
        <taxon>Vertebrata</taxon>
        <taxon>Euteleostomi</taxon>
        <taxon>Actinopterygii</taxon>
        <taxon>Neopterygii</taxon>
        <taxon>Teleostei</taxon>
        <taxon>Neoteleostei</taxon>
        <taxon>Acanthomorphata</taxon>
        <taxon>Ovalentaria</taxon>
        <taxon>Atherinomorphae</taxon>
        <taxon>Cyprinodontiformes</taxon>
        <taxon>Goodeidae</taxon>
        <taxon>Ataeniobius</taxon>
    </lineage>
</organism>
<gene>
    <name evidence="1" type="ORF">ATANTOWER_007033</name>
</gene>
<name>A0ABU7CF38_9TELE</name>
<protein>
    <submittedName>
        <fullName evidence="1">Uncharacterized protein</fullName>
    </submittedName>
</protein>
<dbReference type="EMBL" id="JAHUTI010090320">
    <property type="protein sequence ID" value="MED6261576.1"/>
    <property type="molecule type" value="Genomic_DNA"/>
</dbReference>
<keyword evidence="2" id="KW-1185">Reference proteome</keyword>
<dbReference type="Proteomes" id="UP001345963">
    <property type="component" value="Unassembled WGS sequence"/>
</dbReference>
<reference evidence="1 2" key="1">
    <citation type="submission" date="2021-07" db="EMBL/GenBank/DDBJ databases">
        <authorList>
            <person name="Palmer J.M."/>
        </authorList>
    </citation>
    <scope>NUCLEOTIDE SEQUENCE [LARGE SCALE GENOMIC DNA]</scope>
    <source>
        <strain evidence="1 2">AT_MEX2019</strain>
        <tissue evidence="1">Muscle</tissue>
    </source>
</reference>
<sequence length="100" mass="11345">MHWLGAENCVSCQHIHMSSLFRHTLENVTSFQACPGKRSAKRKRKTRIVANLRHEAASHCVHALMRVLMTHYSANVCVQQRSSETLVLASQQLTCKTDDL</sequence>
<evidence type="ECO:0000313" key="1">
    <source>
        <dbReference type="EMBL" id="MED6261576.1"/>
    </source>
</evidence>
<evidence type="ECO:0000313" key="2">
    <source>
        <dbReference type="Proteomes" id="UP001345963"/>
    </source>
</evidence>
<accession>A0ABU7CF38</accession>
<proteinExistence type="predicted"/>